<dbReference type="AlphaFoldDB" id="A0A4U6BSA5"/>
<sequence>MARKYSKAATKKVARALHKRKKGTLKSGRSGKTVKSRKQAIAIGLSEARKEGKKVPTKKSVTKSRTTKTAKKAKRSKS</sequence>
<proteinExistence type="predicted"/>
<evidence type="ECO:0000313" key="3">
    <source>
        <dbReference type="Proteomes" id="UP000034832"/>
    </source>
</evidence>
<feature type="compositionally biased region" description="Basic residues" evidence="1">
    <location>
        <begin position="1"/>
        <end position="24"/>
    </location>
</feature>
<dbReference type="RefSeq" id="WP_046830017.1">
    <property type="nucleotide sequence ID" value="NZ_LBIA02000001.1"/>
</dbReference>
<dbReference type="STRING" id="211460.YH63_19650"/>
<keyword evidence="3" id="KW-1185">Reference proteome</keyword>
<protein>
    <recommendedName>
        <fullName evidence="4">Histone H1-like protein</fullName>
    </recommendedName>
</protein>
<dbReference type="OrthoDB" id="8256417at2"/>
<dbReference type="EMBL" id="LBIA02000001">
    <property type="protein sequence ID" value="TKT73500.1"/>
    <property type="molecule type" value="Genomic_DNA"/>
</dbReference>
<evidence type="ECO:0000256" key="1">
    <source>
        <dbReference type="SAM" id="MobiDB-lite"/>
    </source>
</evidence>
<dbReference type="Pfam" id="PF20106">
    <property type="entry name" value="DUF6496"/>
    <property type="match status" value="1"/>
</dbReference>
<gene>
    <name evidence="2" type="ORF">YH63_019875</name>
</gene>
<name>A0A4U6BSA5_9BRAD</name>
<dbReference type="Proteomes" id="UP000034832">
    <property type="component" value="Unassembled WGS sequence"/>
</dbReference>
<organism evidence="2 3">
    <name type="scientific">Afipia massiliensis</name>
    <dbReference type="NCBI Taxonomy" id="211460"/>
    <lineage>
        <taxon>Bacteria</taxon>
        <taxon>Pseudomonadati</taxon>
        <taxon>Pseudomonadota</taxon>
        <taxon>Alphaproteobacteria</taxon>
        <taxon>Hyphomicrobiales</taxon>
        <taxon>Nitrobacteraceae</taxon>
        <taxon>Afipia</taxon>
    </lineage>
</organism>
<comment type="caution">
    <text evidence="2">The sequence shown here is derived from an EMBL/GenBank/DDBJ whole genome shotgun (WGS) entry which is preliminary data.</text>
</comment>
<feature type="region of interest" description="Disordered" evidence="1">
    <location>
        <begin position="1"/>
        <end position="78"/>
    </location>
</feature>
<reference evidence="2" key="1">
    <citation type="submission" date="2019-04" db="EMBL/GenBank/DDBJ databases">
        <title>Whole genome sequencing of cave bacteria.</title>
        <authorList>
            <person name="Gan H.M."/>
            <person name="Barton H."/>
            <person name="Savka M.A."/>
        </authorList>
    </citation>
    <scope>NUCLEOTIDE SEQUENCE [LARGE SCALE GENOMIC DNA]</scope>
    <source>
        <strain evidence="2">LC387</strain>
    </source>
</reference>
<evidence type="ECO:0000313" key="2">
    <source>
        <dbReference type="EMBL" id="TKT73500.1"/>
    </source>
</evidence>
<dbReference type="InterPro" id="IPR045468">
    <property type="entry name" value="DUF6496"/>
</dbReference>
<evidence type="ECO:0008006" key="4">
    <source>
        <dbReference type="Google" id="ProtNLM"/>
    </source>
</evidence>
<accession>A0A4U6BSA5</accession>
<feature type="compositionally biased region" description="Basic residues" evidence="1">
    <location>
        <begin position="55"/>
        <end position="78"/>
    </location>
</feature>